<evidence type="ECO:0000259" key="4">
    <source>
        <dbReference type="PROSITE" id="PS51005"/>
    </source>
</evidence>
<evidence type="ECO:0000313" key="5">
    <source>
        <dbReference type="EMBL" id="EFJ37025.1"/>
    </source>
</evidence>
<sequence>PGFRFNPTEEELVSFYLECKVRGKLNLPPGVILDVDFYHHDPWELSGISNTKVFYFFVPRDRKYPDGSRPRRVARSGYWKATGTDHKVSDFRGKCIGKKKTLVFYQGRAPKGNKTNWVMNEFRLPWTDQPNSIAKEFDVTLCRMYQKSSSSQLQ</sequence>
<feature type="non-terminal residue" evidence="5">
    <location>
        <position position="1"/>
    </location>
</feature>
<evidence type="ECO:0000313" key="6">
    <source>
        <dbReference type="Proteomes" id="UP000001514"/>
    </source>
</evidence>
<dbReference type="EMBL" id="GL377566">
    <property type="protein sequence ID" value="EFJ37025.1"/>
    <property type="molecule type" value="Genomic_DNA"/>
</dbReference>
<dbReference type="Proteomes" id="UP000001514">
    <property type="component" value="Unassembled WGS sequence"/>
</dbReference>
<dbReference type="SUPFAM" id="SSF101941">
    <property type="entry name" value="NAC domain"/>
    <property type="match status" value="1"/>
</dbReference>
<dbReference type="KEGG" id="smo:SELMODRAFT_71305"/>
<evidence type="ECO:0000256" key="3">
    <source>
        <dbReference type="ARBA" id="ARBA00023242"/>
    </source>
</evidence>
<keyword evidence="3" id="KW-0539">Nucleus</keyword>
<keyword evidence="2" id="KW-0804">Transcription</keyword>
<dbReference type="Gramene" id="EFJ37025">
    <property type="protein sequence ID" value="EFJ37025"/>
    <property type="gene ID" value="SELMODRAFT_71305"/>
</dbReference>
<dbReference type="HOGENOM" id="CLU_035664_11_4_1"/>
<proteinExistence type="predicted"/>
<dbReference type="GO" id="GO:0003677">
    <property type="term" value="F:DNA binding"/>
    <property type="evidence" value="ECO:0007669"/>
    <property type="project" value="InterPro"/>
</dbReference>
<keyword evidence="6" id="KW-1185">Reference proteome</keyword>
<dbReference type="GO" id="GO:0006355">
    <property type="term" value="P:regulation of DNA-templated transcription"/>
    <property type="evidence" value="ECO:0007669"/>
    <property type="project" value="InterPro"/>
</dbReference>
<dbReference type="InterPro" id="IPR036093">
    <property type="entry name" value="NAC_dom_sf"/>
</dbReference>
<accession>D8QSZ3</accession>
<evidence type="ECO:0000256" key="1">
    <source>
        <dbReference type="ARBA" id="ARBA00023015"/>
    </source>
</evidence>
<dbReference type="Pfam" id="PF02365">
    <property type="entry name" value="NAM"/>
    <property type="match status" value="1"/>
</dbReference>
<dbReference type="InParanoid" id="D8QSZ3"/>
<protein>
    <recommendedName>
        <fullName evidence="4">NAC domain-containing protein</fullName>
    </recommendedName>
</protein>
<evidence type="ECO:0000256" key="2">
    <source>
        <dbReference type="ARBA" id="ARBA00023163"/>
    </source>
</evidence>
<dbReference type="InterPro" id="IPR003441">
    <property type="entry name" value="NAC-dom"/>
</dbReference>
<name>D8QSZ3_SELML</name>
<dbReference type="PROSITE" id="PS51005">
    <property type="entry name" value="NAC"/>
    <property type="match status" value="1"/>
</dbReference>
<reference evidence="5 6" key="1">
    <citation type="journal article" date="2011" name="Science">
        <title>The Selaginella genome identifies genetic changes associated with the evolution of vascular plants.</title>
        <authorList>
            <person name="Banks J.A."/>
            <person name="Nishiyama T."/>
            <person name="Hasebe M."/>
            <person name="Bowman J.L."/>
            <person name="Gribskov M."/>
            <person name="dePamphilis C."/>
            <person name="Albert V.A."/>
            <person name="Aono N."/>
            <person name="Aoyama T."/>
            <person name="Ambrose B.A."/>
            <person name="Ashton N.W."/>
            <person name="Axtell M.J."/>
            <person name="Barker E."/>
            <person name="Barker M.S."/>
            <person name="Bennetzen J.L."/>
            <person name="Bonawitz N.D."/>
            <person name="Chapple C."/>
            <person name="Cheng C."/>
            <person name="Correa L.G."/>
            <person name="Dacre M."/>
            <person name="DeBarry J."/>
            <person name="Dreyer I."/>
            <person name="Elias M."/>
            <person name="Engstrom E.M."/>
            <person name="Estelle M."/>
            <person name="Feng L."/>
            <person name="Finet C."/>
            <person name="Floyd S.K."/>
            <person name="Frommer W.B."/>
            <person name="Fujita T."/>
            <person name="Gramzow L."/>
            <person name="Gutensohn M."/>
            <person name="Harholt J."/>
            <person name="Hattori M."/>
            <person name="Heyl A."/>
            <person name="Hirai T."/>
            <person name="Hiwatashi Y."/>
            <person name="Ishikawa M."/>
            <person name="Iwata M."/>
            <person name="Karol K.G."/>
            <person name="Koehler B."/>
            <person name="Kolukisaoglu U."/>
            <person name="Kubo M."/>
            <person name="Kurata T."/>
            <person name="Lalonde S."/>
            <person name="Li K."/>
            <person name="Li Y."/>
            <person name="Litt A."/>
            <person name="Lyons E."/>
            <person name="Manning G."/>
            <person name="Maruyama T."/>
            <person name="Michael T.P."/>
            <person name="Mikami K."/>
            <person name="Miyazaki S."/>
            <person name="Morinaga S."/>
            <person name="Murata T."/>
            <person name="Mueller-Roeber B."/>
            <person name="Nelson D.R."/>
            <person name="Obara M."/>
            <person name="Oguri Y."/>
            <person name="Olmstead R.G."/>
            <person name="Onodera N."/>
            <person name="Petersen B.L."/>
            <person name="Pils B."/>
            <person name="Prigge M."/>
            <person name="Rensing S.A."/>
            <person name="Riano-Pachon D.M."/>
            <person name="Roberts A.W."/>
            <person name="Sato Y."/>
            <person name="Scheller H.V."/>
            <person name="Schulz B."/>
            <person name="Schulz C."/>
            <person name="Shakirov E.V."/>
            <person name="Shibagaki N."/>
            <person name="Shinohara N."/>
            <person name="Shippen D.E."/>
            <person name="Soerensen I."/>
            <person name="Sotooka R."/>
            <person name="Sugimoto N."/>
            <person name="Sugita M."/>
            <person name="Sumikawa N."/>
            <person name="Tanurdzic M."/>
            <person name="Theissen G."/>
            <person name="Ulvskov P."/>
            <person name="Wakazuki S."/>
            <person name="Weng J.K."/>
            <person name="Willats W.W."/>
            <person name="Wipf D."/>
            <person name="Wolf P.G."/>
            <person name="Yang L."/>
            <person name="Zimmer A.D."/>
            <person name="Zhu Q."/>
            <person name="Mitros T."/>
            <person name="Hellsten U."/>
            <person name="Loque D."/>
            <person name="Otillar R."/>
            <person name="Salamov A."/>
            <person name="Schmutz J."/>
            <person name="Shapiro H."/>
            <person name="Lindquist E."/>
            <person name="Lucas S."/>
            <person name="Rokhsar D."/>
            <person name="Grigoriev I.V."/>
        </authorList>
    </citation>
    <scope>NUCLEOTIDE SEQUENCE [LARGE SCALE GENOMIC DNA]</scope>
</reference>
<feature type="non-terminal residue" evidence="5">
    <location>
        <position position="154"/>
    </location>
</feature>
<dbReference type="PANTHER" id="PTHR31744:SF194">
    <property type="entry name" value="OS01G0888300 PROTEIN"/>
    <property type="match status" value="1"/>
</dbReference>
<feature type="domain" description="NAC" evidence="4">
    <location>
        <begin position="1"/>
        <end position="147"/>
    </location>
</feature>
<dbReference type="FunCoup" id="D8QSZ3">
    <property type="interactions" value="227"/>
</dbReference>
<keyword evidence="1" id="KW-0805">Transcription regulation</keyword>
<gene>
    <name evidence="5" type="ORF">SELMODRAFT_71305</name>
</gene>
<dbReference type="Gene3D" id="2.170.150.80">
    <property type="entry name" value="NAC domain"/>
    <property type="match status" value="1"/>
</dbReference>
<dbReference type="SMR" id="D8QSZ3"/>
<organism evidence="6">
    <name type="scientific">Selaginella moellendorffii</name>
    <name type="common">Spikemoss</name>
    <dbReference type="NCBI Taxonomy" id="88036"/>
    <lineage>
        <taxon>Eukaryota</taxon>
        <taxon>Viridiplantae</taxon>
        <taxon>Streptophyta</taxon>
        <taxon>Embryophyta</taxon>
        <taxon>Tracheophyta</taxon>
        <taxon>Lycopodiopsida</taxon>
        <taxon>Selaginellales</taxon>
        <taxon>Selaginellaceae</taxon>
        <taxon>Selaginella</taxon>
    </lineage>
</organism>
<dbReference type="PANTHER" id="PTHR31744">
    <property type="entry name" value="PROTEIN CUP-SHAPED COTYLEDON 2-RELATED"/>
    <property type="match status" value="1"/>
</dbReference>
<dbReference type="AlphaFoldDB" id="D8QSZ3"/>